<gene>
    <name evidence="2" type="ORF">HJ588_09970</name>
</gene>
<dbReference type="SUPFAM" id="SSF53254">
    <property type="entry name" value="Phosphoglycerate mutase-like"/>
    <property type="match status" value="1"/>
</dbReference>
<dbReference type="SMART" id="SM00855">
    <property type="entry name" value="PGAM"/>
    <property type="match status" value="1"/>
</dbReference>
<protein>
    <submittedName>
        <fullName evidence="2">Histidine phosphatase family protein</fullName>
    </submittedName>
</protein>
<keyword evidence="1" id="KW-0378">Hydrolase</keyword>
<evidence type="ECO:0000313" key="2">
    <source>
        <dbReference type="EMBL" id="NNG39595.1"/>
    </source>
</evidence>
<dbReference type="Proteomes" id="UP000557772">
    <property type="component" value="Unassembled WGS sequence"/>
</dbReference>
<reference evidence="2 3" key="1">
    <citation type="submission" date="2020-05" db="EMBL/GenBank/DDBJ databases">
        <title>Flexivirga sp. ID2601S isolated from air conditioner.</title>
        <authorList>
            <person name="Kim D.H."/>
        </authorList>
    </citation>
    <scope>NUCLEOTIDE SEQUENCE [LARGE SCALE GENOMIC DNA]</scope>
    <source>
        <strain evidence="2 3">ID2601S</strain>
    </source>
</reference>
<dbReference type="InterPro" id="IPR051021">
    <property type="entry name" value="Mito_Ser/Thr_phosphatase"/>
</dbReference>
<dbReference type="InterPro" id="IPR013078">
    <property type="entry name" value="His_Pase_superF_clade-1"/>
</dbReference>
<proteinExistence type="predicted"/>
<sequence>MGVIYLVRHGQASFGADDYDVLADRGREQARIAGAALAARGIRPDRLVSGGLRRQRDTLAALADAAGWDLEPRVDARWDEFDHTAVLDDFLATTGRSGDFTDSKEFHRAYLEAVAAWTTGAAAAQETFAEFDARCTAALEAVAGDDTAVVVTSGGVIGLLAARLLGGDATRWAQLNTVVVNASISKVLSSGRGLTALTFNEHGHLEHDRSLVTYR</sequence>
<dbReference type="EMBL" id="JABENB010000001">
    <property type="protein sequence ID" value="NNG39595.1"/>
    <property type="molecule type" value="Genomic_DNA"/>
</dbReference>
<comment type="caution">
    <text evidence="2">The sequence shown here is derived from an EMBL/GenBank/DDBJ whole genome shotgun (WGS) entry which is preliminary data.</text>
</comment>
<name>A0A849AGL6_9MICO</name>
<dbReference type="InterPro" id="IPR029033">
    <property type="entry name" value="His_PPase_superfam"/>
</dbReference>
<dbReference type="AlphaFoldDB" id="A0A849AGL6"/>
<keyword evidence="3" id="KW-1185">Reference proteome</keyword>
<dbReference type="PANTHER" id="PTHR20935">
    <property type="entry name" value="PHOSPHOGLYCERATE MUTASE-RELATED"/>
    <property type="match status" value="1"/>
</dbReference>
<evidence type="ECO:0000256" key="1">
    <source>
        <dbReference type="ARBA" id="ARBA00022801"/>
    </source>
</evidence>
<dbReference type="Gene3D" id="3.40.50.1240">
    <property type="entry name" value="Phosphoglycerate mutase-like"/>
    <property type="match status" value="1"/>
</dbReference>
<accession>A0A849AGL6</accession>
<organism evidence="2 3">
    <name type="scientific">Flexivirga aerilata</name>
    <dbReference type="NCBI Taxonomy" id="1656889"/>
    <lineage>
        <taxon>Bacteria</taxon>
        <taxon>Bacillati</taxon>
        <taxon>Actinomycetota</taxon>
        <taxon>Actinomycetes</taxon>
        <taxon>Micrococcales</taxon>
        <taxon>Dermacoccaceae</taxon>
        <taxon>Flexivirga</taxon>
    </lineage>
</organism>
<evidence type="ECO:0000313" key="3">
    <source>
        <dbReference type="Proteomes" id="UP000557772"/>
    </source>
</evidence>
<dbReference type="Pfam" id="PF00300">
    <property type="entry name" value="His_Phos_1"/>
    <property type="match status" value="1"/>
</dbReference>
<dbReference type="RefSeq" id="WP_171154480.1">
    <property type="nucleotide sequence ID" value="NZ_JABENB010000001.1"/>
</dbReference>
<dbReference type="PANTHER" id="PTHR20935:SF0">
    <property type="entry name" value="SERINE_THREONINE-PROTEIN PHOSPHATASE PGAM5, MITOCHONDRIAL"/>
    <property type="match status" value="1"/>
</dbReference>
<dbReference type="GO" id="GO:0016787">
    <property type="term" value="F:hydrolase activity"/>
    <property type="evidence" value="ECO:0007669"/>
    <property type="project" value="UniProtKB-KW"/>
</dbReference>